<dbReference type="STRING" id="94130.A0A2Z6RTM3"/>
<dbReference type="Proteomes" id="UP000247702">
    <property type="component" value="Unassembled WGS sequence"/>
</dbReference>
<accession>A0A2Z6RTM3</accession>
<dbReference type="AlphaFoldDB" id="A0A2Z6RTM3"/>
<comment type="caution">
    <text evidence="1">The sequence shown here is derived from an EMBL/GenBank/DDBJ whole genome shotgun (WGS) entry which is preliminary data.</text>
</comment>
<name>A0A2Z6RTM3_9GLOM</name>
<dbReference type="EMBL" id="BEXD01001713">
    <property type="protein sequence ID" value="GBB95466.1"/>
    <property type="molecule type" value="Genomic_DNA"/>
</dbReference>
<protein>
    <submittedName>
        <fullName evidence="1">Uncharacterized protein</fullName>
    </submittedName>
</protein>
<reference evidence="1 2" key="1">
    <citation type="submission" date="2017-11" db="EMBL/GenBank/DDBJ databases">
        <title>The genome of Rhizophagus clarus HR1 reveals common genetic basis of auxotrophy among arbuscular mycorrhizal fungi.</title>
        <authorList>
            <person name="Kobayashi Y."/>
        </authorList>
    </citation>
    <scope>NUCLEOTIDE SEQUENCE [LARGE SCALE GENOMIC DNA]</scope>
    <source>
        <strain evidence="1 2">HR1</strain>
    </source>
</reference>
<evidence type="ECO:0000313" key="2">
    <source>
        <dbReference type="Proteomes" id="UP000247702"/>
    </source>
</evidence>
<gene>
    <name evidence="1" type="ORF">RclHR1_02540020</name>
</gene>
<evidence type="ECO:0000313" key="1">
    <source>
        <dbReference type="EMBL" id="GBB95466.1"/>
    </source>
</evidence>
<sequence length="84" mass="9169">MAFNFNLPSYTGGQLAHPTTIPQNITPGNLTDREYSNAVIYTSDVINCYRYGDATESDVASGGKRKIISLATYKMPLCGLINFS</sequence>
<proteinExistence type="predicted"/>
<keyword evidence="2" id="KW-1185">Reference proteome</keyword>
<organism evidence="1 2">
    <name type="scientific">Rhizophagus clarus</name>
    <dbReference type="NCBI Taxonomy" id="94130"/>
    <lineage>
        <taxon>Eukaryota</taxon>
        <taxon>Fungi</taxon>
        <taxon>Fungi incertae sedis</taxon>
        <taxon>Mucoromycota</taxon>
        <taxon>Glomeromycotina</taxon>
        <taxon>Glomeromycetes</taxon>
        <taxon>Glomerales</taxon>
        <taxon>Glomeraceae</taxon>
        <taxon>Rhizophagus</taxon>
    </lineage>
</organism>